<feature type="domain" description="EMC2 TPR-like" evidence="4">
    <location>
        <begin position="114"/>
        <end position="197"/>
    </location>
</feature>
<name>A0A1S8B1W7_9PEZI</name>
<evidence type="ECO:0000259" key="4">
    <source>
        <dbReference type="Pfam" id="PF22890"/>
    </source>
</evidence>
<keyword evidence="3" id="KW-0472">Membrane</keyword>
<comment type="function">
    <text evidence="3">Part of the endoplasmic reticulum membrane protein complex (EMC) that enables the energy-independent insertion into endoplasmic reticulum membranes of newly synthesized membrane proteins.</text>
</comment>
<gene>
    <name evidence="5" type="ORF">BK809_0002351</name>
</gene>
<dbReference type="Pfam" id="PF22890">
    <property type="entry name" value="TPR_EMC2"/>
    <property type="match status" value="1"/>
</dbReference>
<proteinExistence type="inferred from homology"/>
<dbReference type="InterPro" id="IPR011990">
    <property type="entry name" value="TPR-like_helical_dom_sf"/>
</dbReference>
<dbReference type="Proteomes" id="UP000190776">
    <property type="component" value="Unassembled WGS sequence"/>
</dbReference>
<evidence type="ECO:0000256" key="1">
    <source>
        <dbReference type="ARBA" id="ARBA00022737"/>
    </source>
</evidence>
<keyword evidence="3" id="KW-0256">Endoplasmic reticulum</keyword>
<keyword evidence="1" id="KW-0677">Repeat</keyword>
<dbReference type="PANTHER" id="PTHR12760">
    <property type="entry name" value="TETRATRICOPEPTIDE REPEAT PROTEIN"/>
    <property type="match status" value="1"/>
</dbReference>
<evidence type="ECO:0000313" key="6">
    <source>
        <dbReference type="Proteomes" id="UP000190776"/>
    </source>
</evidence>
<comment type="caution">
    <text evidence="5">The sequence shown here is derived from an EMBL/GenBank/DDBJ whole genome shotgun (WGS) entry which is preliminary data.</text>
</comment>
<dbReference type="Gene3D" id="1.25.40.10">
    <property type="entry name" value="Tetratricopeptide repeat domain"/>
    <property type="match status" value="1"/>
</dbReference>
<dbReference type="InterPro" id="IPR055217">
    <property type="entry name" value="TPR_EMC2"/>
</dbReference>
<dbReference type="GO" id="GO:0072546">
    <property type="term" value="C:EMC complex"/>
    <property type="evidence" value="ECO:0007669"/>
    <property type="project" value="UniProtKB-UniRule"/>
</dbReference>
<dbReference type="AlphaFoldDB" id="A0A1S8B1W7"/>
<dbReference type="OrthoDB" id="124397at2759"/>
<evidence type="ECO:0000256" key="3">
    <source>
        <dbReference type="RuleBase" id="RU367091"/>
    </source>
</evidence>
<dbReference type="EMBL" id="MSZU01000115">
    <property type="protein sequence ID" value="OMP81358.1"/>
    <property type="molecule type" value="Genomic_DNA"/>
</dbReference>
<comment type="subcellular location">
    <subcellularLocation>
        <location evidence="3">Endoplasmic reticulum membrane</location>
        <topology evidence="3">Peripheral membrane protein</topology>
        <orientation evidence="3">Cytoplasmic side</orientation>
    </subcellularLocation>
</comment>
<comment type="subunit">
    <text evidence="3">Component of the ER membrane protein complex (EMC).</text>
</comment>
<dbReference type="STRING" id="420778.A0A1S8B1W7"/>
<reference evidence="5 6" key="1">
    <citation type="submission" date="2017-01" db="EMBL/GenBank/DDBJ databases">
        <title>Draft genome sequence of Diplodia seriata F98.1, a fungal species involved in grapevine trunk diseases.</title>
        <authorList>
            <person name="Robert-Siegwald G."/>
            <person name="Vallet J."/>
            <person name="Abou-Mansour E."/>
            <person name="Xu J."/>
            <person name="Rey P."/>
            <person name="Bertsch C."/>
            <person name="Rego C."/>
            <person name="Larignon P."/>
            <person name="Fontaine F."/>
            <person name="Lebrun M.-H."/>
        </authorList>
    </citation>
    <scope>NUCLEOTIDE SEQUENCE [LARGE SCALE GENOMIC DNA]</scope>
    <source>
        <strain evidence="5 6">F98.1</strain>
    </source>
</reference>
<evidence type="ECO:0000256" key="2">
    <source>
        <dbReference type="ARBA" id="ARBA00022803"/>
    </source>
</evidence>
<keyword evidence="2" id="KW-0802">TPR repeat</keyword>
<protein>
    <recommendedName>
        <fullName evidence="3">ER membrane protein complex subunit 2</fullName>
    </recommendedName>
</protein>
<accession>A0A1S8B1W7</accession>
<comment type="similarity">
    <text evidence="3">Belongs to the EMC2 family.</text>
</comment>
<sequence>MSTADLIYPPPNLPPASALRLSQSAPRILSSSTTSSLPWPLSLLTSRETQETWASHENLLLSCLRTGDDKSARQCLDRLTARFGQDNQRVVALRFLYESAVAEDKDLRRILEDLELVLKEDPTSLPLRKRKVALLRSMGRTAEAITALVDLVDFSPTDAESWAELSDLYLGQSMCSQAIFSLEEVLVITPFAWNVHARMGELLYILATAANTTDGNVLRNLSDGIRRFCRSIELCDNYLRGYYGLKLVQLTYASKKTAKKLLELLPKTSNKQAVTDTAGDIAPPSIATVEKLHELATAKLAEIVRRSGSGEAGWDYDQSELIAARELLDRDTQAVPK</sequence>
<dbReference type="SUPFAM" id="SSF48452">
    <property type="entry name" value="TPR-like"/>
    <property type="match status" value="1"/>
</dbReference>
<dbReference type="FunFam" id="1.25.40.10:FF:001208">
    <property type="entry name" value="Tetratricopeptide repeat domain-containing protein"/>
    <property type="match status" value="1"/>
</dbReference>
<evidence type="ECO:0000313" key="5">
    <source>
        <dbReference type="EMBL" id="OMP81358.1"/>
    </source>
</evidence>
<dbReference type="InterPro" id="IPR039856">
    <property type="entry name" value="EMC2-like"/>
</dbReference>
<organism evidence="5 6">
    <name type="scientific">Diplodia seriata</name>
    <dbReference type="NCBI Taxonomy" id="420778"/>
    <lineage>
        <taxon>Eukaryota</taxon>
        <taxon>Fungi</taxon>
        <taxon>Dikarya</taxon>
        <taxon>Ascomycota</taxon>
        <taxon>Pezizomycotina</taxon>
        <taxon>Dothideomycetes</taxon>
        <taxon>Dothideomycetes incertae sedis</taxon>
        <taxon>Botryosphaeriales</taxon>
        <taxon>Botryosphaeriaceae</taxon>
        <taxon>Diplodia</taxon>
    </lineage>
</organism>